<accession>A0A0C2DBL5</accession>
<dbReference type="Proteomes" id="UP000031599">
    <property type="component" value="Unassembled WGS sequence"/>
</dbReference>
<name>A0A0C2DBL5_9BACT</name>
<evidence type="ECO:0000313" key="2">
    <source>
        <dbReference type="Proteomes" id="UP000031599"/>
    </source>
</evidence>
<protein>
    <submittedName>
        <fullName evidence="1">Uncharacterized protein</fullName>
    </submittedName>
</protein>
<sequence>MLTCCLTLPAVTACDSGKEAKRDDLEAAGAAMLGAGNDDKNKEADAKAAEARRKAFKEKAEQEAAETAKLEEIAARLVKAGDKPSKNLEAACDSLIVIYEKWIQVVYFDDDGAQLDFFDHKKKNLGVQMAKCAKLQSVPATDCMIEVIEGVTAEDFTEADAKLLQAHPDYMFAKCIAQFAPETLE</sequence>
<evidence type="ECO:0000313" key="1">
    <source>
        <dbReference type="EMBL" id="KIG18815.1"/>
    </source>
</evidence>
<proteinExistence type="predicted"/>
<comment type="caution">
    <text evidence="1">The sequence shown here is derived from an EMBL/GenBank/DDBJ whole genome shotgun (WGS) entry which is preliminary data.</text>
</comment>
<dbReference type="EMBL" id="JMCC02000008">
    <property type="protein sequence ID" value="KIG18815.1"/>
    <property type="molecule type" value="Genomic_DNA"/>
</dbReference>
<dbReference type="AlphaFoldDB" id="A0A0C2DBL5"/>
<organism evidence="1 2">
    <name type="scientific">Enhygromyxa salina</name>
    <dbReference type="NCBI Taxonomy" id="215803"/>
    <lineage>
        <taxon>Bacteria</taxon>
        <taxon>Pseudomonadati</taxon>
        <taxon>Myxococcota</taxon>
        <taxon>Polyangia</taxon>
        <taxon>Nannocystales</taxon>
        <taxon>Nannocystaceae</taxon>
        <taxon>Enhygromyxa</taxon>
    </lineage>
</organism>
<reference evidence="1 2" key="1">
    <citation type="submission" date="2014-12" db="EMBL/GenBank/DDBJ databases">
        <title>Genome assembly of Enhygromyxa salina DSM 15201.</title>
        <authorList>
            <person name="Sharma G."/>
            <person name="Subramanian S."/>
        </authorList>
    </citation>
    <scope>NUCLEOTIDE SEQUENCE [LARGE SCALE GENOMIC DNA]</scope>
    <source>
        <strain evidence="1 2">DSM 15201</strain>
    </source>
</reference>
<gene>
    <name evidence="1" type="ORF">DB30_07151</name>
</gene>